<dbReference type="Pfam" id="PF00378">
    <property type="entry name" value="ECH_1"/>
    <property type="match status" value="1"/>
</dbReference>
<dbReference type="Proteomes" id="UP001187682">
    <property type="component" value="Unassembled WGS sequence"/>
</dbReference>
<keyword evidence="5" id="KW-1185">Reference proteome</keyword>
<dbReference type="InterPro" id="IPR018376">
    <property type="entry name" value="Enoyl-CoA_hyd/isom_CS"/>
</dbReference>
<proteinExistence type="inferred from homology"/>
<name>A0AAE8SXT2_9PEZI</name>
<evidence type="ECO:0000256" key="1">
    <source>
        <dbReference type="ARBA" id="ARBA00005254"/>
    </source>
</evidence>
<comment type="similarity">
    <text evidence="1 3">Belongs to the enoyl-CoA hydratase/isomerase family.</text>
</comment>
<dbReference type="AlphaFoldDB" id="A0AAE8SXT2"/>
<protein>
    <submittedName>
        <fullName evidence="4">Probable enoyl-CoA hydratase, mitochondrial</fullName>
    </submittedName>
</protein>
<dbReference type="GO" id="GO:0006635">
    <property type="term" value="P:fatty acid beta-oxidation"/>
    <property type="evidence" value="ECO:0007669"/>
    <property type="project" value="TreeGrafter"/>
</dbReference>
<dbReference type="Gene3D" id="3.90.226.10">
    <property type="entry name" value="2-enoyl-CoA Hydratase, Chain A, domain 1"/>
    <property type="match status" value="1"/>
</dbReference>
<dbReference type="InterPro" id="IPR029045">
    <property type="entry name" value="ClpP/crotonase-like_dom_sf"/>
</dbReference>
<dbReference type="PANTHER" id="PTHR11941:SF166">
    <property type="entry name" value="ENOYL-COA HYDRATASE_ISOMERASE FAMILY PROTEIN (AFU_ORTHOLOGUE AFUA_8G01210)"/>
    <property type="match status" value="1"/>
</dbReference>
<dbReference type="InterPro" id="IPR001753">
    <property type="entry name" value="Enoyl-CoA_hydra/iso"/>
</dbReference>
<evidence type="ECO:0000256" key="2">
    <source>
        <dbReference type="ARBA" id="ARBA00023239"/>
    </source>
</evidence>
<evidence type="ECO:0000256" key="3">
    <source>
        <dbReference type="RuleBase" id="RU003707"/>
    </source>
</evidence>
<keyword evidence="2" id="KW-0456">Lyase</keyword>
<evidence type="ECO:0000313" key="4">
    <source>
        <dbReference type="EMBL" id="SPO05160.1"/>
    </source>
</evidence>
<dbReference type="Gene3D" id="1.10.12.10">
    <property type="entry name" value="Lyase 2-enoyl-coa Hydratase, Chain A, domain 2"/>
    <property type="match status" value="1"/>
</dbReference>
<dbReference type="PROSITE" id="PS00166">
    <property type="entry name" value="ENOYL_COA_HYDRATASE"/>
    <property type="match status" value="1"/>
</dbReference>
<dbReference type="CDD" id="cd06558">
    <property type="entry name" value="crotonase-like"/>
    <property type="match status" value="1"/>
</dbReference>
<gene>
    <name evidence="4" type="ORF">DNG_07846</name>
</gene>
<evidence type="ECO:0000313" key="5">
    <source>
        <dbReference type="Proteomes" id="UP001187682"/>
    </source>
</evidence>
<dbReference type="InterPro" id="IPR014748">
    <property type="entry name" value="Enoyl-CoA_hydra_C"/>
</dbReference>
<dbReference type="GO" id="GO:0016836">
    <property type="term" value="F:hydro-lyase activity"/>
    <property type="evidence" value="ECO:0007669"/>
    <property type="project" value="UniProtKB-ARBA"/>
</dbReference>
<dbReference type="FunFam" id="1.10.12.10:FF:000001">
    <property type="entry name" value="Probable enoyl-CoA hydratase, mitochondrial"/>
    <property type="match status" value="1"/>
</dbReference>
<dbReference type="PANTHER" id="PTHR11941">
    <property type="entry name" value="ENOYL-COA HYDRATASE-RELATED"/>
    <property type="match status" value="1"/>
</dbReference>
<reference evidence="4" key="1">
    <citation type="submission" date="2018-03" db="EMBL/GenBank/DDBJ databases">
        <authorList>
            <person name="Guldener U."/>
        </authorList>
    </citation>
    <scope>NUCLEOTIDE SEQUENCE</scope>
</reference>
<sequence>MTMSGNQGPESRLVIATAPTAKVRVLALNRPAKRNALSQDLIQELLGELSKASADLDVRIIVITGGSSFFSAGADLTDIAALDGEGARKSRYLENLCDGLRSTRVPVLAAVEGMALGGGFELALMCDMILASRTAKFGFPEVKIGLIPGAGGTQRLTNAVGKYRAMEMILLGSPISAERADTLGLVTGLFEPGSVLEAALDLASRLSEQSSSAVALAKEAICRSDDLGRDDEFERSLYYAAFGTKDKVEGVSSFLEKRPPKWN</sequence>
<dbReference type="GO" id="GO:0005739">
    <property type="term" value="C:mitochondrion"/>
    <property type="evidence" value="ECO:0007669"/>
    <property type="project" value="TreeGrafter"/>
</dbReference>
<accession>A0AAE8SXT2</accession>
<dbReference type="SUPFAM" id="SSF52096">
    <property type="entry name" value="ClpP/crotonase"/>
    <property type="match status" value="1"/>
</dbReference>
<dbReference type="FunFam" id="3.90.226.10:FF:000009">
    <property type="entry name" value="Carnitinyl-CoA dehydratase"/>
    <property type="match status" value="1"/>
</dbReference>
<dbReference type="EMBL" id="ONZQ02000012">
    <property type="protein sequence ID" value="SPO05160.1"/>
    <property type="molecule type" value="Genomic_DNA"/>
</dbReference>
<organism evidence="4 5">
    <name type="scientific">Cephalotrichum gorgonifer</name>
    <dbReference type="NCBI Taxonomy" id="2041049"/>
    <lineage>
        <taxon>Eukaryota</taxon>
        <taxon>Fungi</taxon>
        <taxon>Dikarya</taxon>
        <taxon>Ascomycota</taxon>
        <taxon>Pezizomycotina</taxon>
        <taxon>Sordariomycetes</taxon>
        <taxon>Hypocreomycetidae</taxon>
        <taxon>Microascales</taxon>
        <taxon>Microascaceae</taxon>
        <taxon>Cephalotrichum</taxon>
    </lineage>
</organism>
<comment type="caution">
    <text evidence="4">The sequence shown here is derived from an EMBL/GenBank/DDBJ whole genome shotgun (WGS) entry which is preliminary data.</text>
</comment>